<organism evidence="2 3">
    <name type="scientific">Agrocybe chaxingu</name>
    <dbReference type="NCBI Taxonomy" id="84603"/>
    <lineage>
        <taxon>Eukaryota</taxon>
        <taxon>Fungi</taxon>
        <taxon>Dikarya</taxon>
        <taxon>Basidiomycota</taxon>
        <taxon>Agaricomycotina</taxon>
        <taxon>Agaricomycetes</taxon>
        <taxon>Agaricomycetidae</taxon>
        <taxon>Agaricales</taxon>
        <taxon>Agaricineae</taxon>
        <taxon>Strophariaceae</taxon>
        <taxon>Agrocybe</taxon>
    </lineage>
</organism>
<gene>
    <name evidence="2" type="ORF">NLJ89_g3728</name>
</gene>
<feature type="region of interest" description="Disordered" evidence="1">
    <location>
        <begin position="103"/>
        <end position="137"/>
    </location>
</feature>
<keyword evidence="3" id="KW-1185">Reference proteome</keyword>
<dbReference type="OrthoDB" id="2564904at2759"/>
<dbReference type="Proteomes" id="UP001148786">
    <property type="component" value="Unassembled WGS sequence"/>
</dbReference>
<name>A0A9W8K4D4_9AGAR</name>
<comment type="caution">
    <text evidence="2">The sequence shown here is derived from an EMBL/GenBank/DDBJ whole genome shotgun (WGS) entry which is preliminary data.</text>
</comment>
<reference evidence="2" key="1">
    <citation type="submission" date="2022-07" db="EMBL/GenBank/DDBJ databases">
        <title>Genome Sequence of Agrocybe chaxingu.</title>
        <authorList>
            <person name="Buettner E."/>
        </authorList>
    </citation>
    <scope>NUCLEOTIDE SEQUENCE</scope>
    <source>
        <strain evidence="2">MP-N11</strain>
    </source>
</reference>
<dbReference type="EMBL" id="JANKHO010000282">
    <property type="protein sequence ID" value="KAJ3512090.1"/>
    <property type="molecule type" value="Genomic_DNA"/>
</dbReference>
<protein>
    <submittedName>
        <fullName evidence="2">Uncharacterized protein</fullName>
    </submittedName>
</protein>
<sequence length="328" mass="35900">MEQPFAAQVASDGDMITEQDDHVVPDVWAPYRVDTDVGQPRGEQKGYNICNSTTEGPSSLCQTAFINSLDDFCLWAPAEPGHTVGDIEGEMIAWCTNPDTARASSPMALSSESSSQSRRTGDAGGEMDPHGADRRGNPMGGLLFTNAWTGGMIQSVEWHNFNGANIFCLKACDPHGRRAPQMCEHIYDTQGCGFYLVARARAACGDDCWVVFCFGAVAVNFFALFSGSAHTCALDPFCSANPPIPFHTQKYLFLRTTLLIYEDYSSASQHPVVCHHQSPLYLEHDPLRLDAPSIPSLIILGPTPISSIWHFERDCSIPNRLPVRPKAT</sequence>
<accession>A0A9W8K4D4</accession>
<dbReference type="AlphaFoldDB" id="A0A9W8K4D4"/>
<feature type="compositionally biased region" description="Low complexity" evidence="1">
    <location>
        <begin position="104"/>
        <end position="117"/>
    </location>
</feature>
<proteinExistence type="predicted"/>
<feature type="compositionally biased region" description="Basic and acidic residues" evidence="1">
    <location>
        <begin position="127"/>
        <end position="136"/>
    </location>
</feature>
<evidence type="ECO:0000256" key="1">
    <source>
        <dbReference type="SAM" id="MobiDB-lite"/>
    </source>
</evidence>
<evidence type="ECO:0000313" key="2">
    <source>
        <dbReference type="EMBL" id="KAJ3512090.1"/>
    </source>
</evidence>
<evidence type="ECO:0000313" key="3">
    <source>
        <dbReference type="Proteomes" id="UP001148786"/>
    </source>
</evidence>